<evidence type="ECO:0000256" key="6">
    <source>
        <dbReference type="ARBA" id="ARBA00022519"/>
    </source>
</evidence>
<comment type="similarity">
    <text evidence="2">Belongs to the GSP J family.</text>
</comment>
<dbReference type="InterPro" id="IPR010055">
    <property type="entry name" value="T2SS_protein-GspJ"/>
</dbReference>
<dbReference type="Pfam" id="PF07963">
    <property type="entry name" value="N_methyl"/>
    <property type="match status" value="1"/>
</dbReference>
<dbReference type="PANTHER" id="PTHR39583">
    <property type="entry name" value="TYPE II SECRETION SYSTEM PROTEIN J-RELATED"/>
    <property type="match status" value="1"/>
</dbReference>
<dbReference type="Proteomes" id="UP001427805">
    <property type="component" value="Unassembled WGS sequence"/>
</dbReference>
<evidence type="ECO:0000256" key="8">
    <source>
        <dbReference type="ARBA" id="ARBA00022989"/>
    </source>
</evidence>
<dbReference type="InterPro" id="IPR051621">
    <property type="entry name" value="T2SS_protein_J"/>
</dbReference>
<evidence type="ECO:0000256" key="9">
    <source>
        <dbReference type="ARBA" id="ARBA00023136"/>
    </source>
</evidence>
<dbReference type="Pfam" id="PF11612">
    <property type="entry name" value="T2SSJ"/>
    <property type="match status" value="1"/>
</dbReference>
<keyword evidence="8 10" id="KW-1133">Transmembrane helix</keyword>
<feature type="transmembrane region" description="Helical" evidence="10">
    <location>
        <begin position="20"/>
        <end position="42"/>
    </location>
</feature>
<dbReference type="PROSITE" id="PS00409">
    <property type="entry name" value="PROKAR_NTER_METHYL"/>
    <property type="match status" value="1"/>
</dbReference>
<keyword evidence="9 10" id="KW-0472">Membrane</keyword>
<dbReference type="InterPro" id="IPR012902">
    <property type="entry name" value="N_methyl_site"/>
</dbReference>
<evidence type="ECO:0000256" key="1">
    <source>
        <dbReference type="ARBA" id="ARBA00004377"/>
    </source>
</evidence>
<evidence type="ECO:0000256" key="2">
    <source>
        <dbReference type="ARBA" id="ARBA00011084"/>
    </source>
</evidence>
<evidence type="ECO:0000256" key="7">
    <source>
        <dbReference type="ARBA" id="ARBA00022692"/>
    </source>
</evidence>
<proteinExistence type="inferred from homology"/>
<evidence type="ECO:0000256" key="4">
    <source>
        <dbReference type="ARBA" id="ARBA00022475"/>
    </source>
</evidence>
<dbReference type="Gene3D" id="2.10.70.20">
    <property type="entry name" value="gspk-gspi-gspj complex like domains"/>
    <property type="match status" value="1"/>
</dbReference>
<evidence type="ECO:0000256" key="5">
    <source>
        <dbReference type="ARBA" id="ARBA00022481"/>
    </source>
</evidence>
<dbReference type="NCBIfam" id="TIGR02532">
    <property type="entry name" value="IV_pilin_GFxxxE"/>
    <property type="match status" value="1"/>
</dbReference>
<accession>A0ABV0BG14</accession>
<sequence>MTDDPREAGESGFTLIELMISLGLFALIATAGLALVQGVLNVQGRTEVRLDRLAELQRTMFVITSDIDQISAGQVSGEGGQVKFSRVAPGTGGQSAEVLYTLNDGALVRGIGRAQQPLLTGIAAARWRFYDDGRWVDRWPVNEEGANRWPGAIEVELELAPGTRGGTQGKLRRIVVLPTRGDGQ</sequence>
<evidence type="ECO:0000313" key="12">
    <source>
        <dbReference type="Proteomes" id="UP001427805"/>
    </source>
</evidence>
<comment type="subcellular location">
    <subcellularLocation>
        <location evidence="1">Cell inner membrane</location>
        <topology evidence="1">Single-pass membrane protein</topology>
    </subcellularLocation>
</comment>
<evidence type="ECO:0000256" key="3">
    <source>
        <dbReference type="ARBA" id="ARBA00021539"/>
    </source>
</evidence>
<name>A0ABV0BG14_9SPHN</name>
<dbReference type="EMBL" id="JBDIZK010000017">
    <property type="protein sequence ID" value="MEN3749791.1"/>
    <property type="molecule type" value="Genomic_DNA"/>
</dbReference>
<dbReference type="RefSeq" id="WP_346248842.1">
    <property type="nucleotide sequence ID" value="NZ_JBDIZK010000017.1"/>
</dbReference>
<dbReference type="SUPFAM" id="SSF54523">
    <property type="entry name" value="Pili subunits"/>
    <property type="match status" value="1"/>
</dbReference>
<keyword evidence="5" id="KW-0488">Methylation</keyword>
<protein>
    <recommendedName>
        <fullName evidence="3">Type II secretion system protein J</fullName>
    </recommendedName>
</protein>
<evidence type="ECO:0000313" key="11">
    <source>
        <dbReference type="EMBL" id="MEN3749791.1"/>
    </source>
</evidence>
<organism evidence="11 12">
    <name type="scientific">Sphingomonas rustica</name>
    <dbReference type="NCBI Taxonomy" id="3103142"/>
    <lineage>
        <taxon>Bacteria</taxon>
        <taxon>Pseudomonadati</taxon>
        <taxon>Pseudomonadota</taxon>
        <taxon>Alphaproteobacteria</taxon>
        <taxon>Sphingomonadales</taxon>
        <taxon>Sphingomonadaceae</taxon>
        <taxon>Sphingomonas</taxon>
    </lineage>
</organism>
<evidence type="ECO:0000256" key="10">
    <source>
        <dbReference type="SAM" id="Phobius"/>
    </source>
</evidence>
<gene>
    <name evidence="11" type="ORF">TPR58_21650</name>
</gene>
<keyword evidence="12" id="KW-1185">Reference proteome</keyword>
<keyword evidence="7 10" id="KW-0812">Transmembrane</keyword>
<dbReference type="InterPro" id="IPR045584">
    <property type="entry name" value="Pilin-like"/>
</dbReference>
<reference evidence="11 12" key="1">
    <citation type="submission" date="2024-05" db="EMBL/GenBank/DDBJ databases">
        <title>Sphingomonas sp. HF-S3 16S ribosomal RNA gene Genome sequencing and assembly.</title>
        <authorList>
            <person name="Lee H."/>
        </authorList>
    </citation>
    <scope>NUCLEOTIDE SEQUENCE [LARGE SCALE GENOMIC DNA]</scope>
    <source>
        <strain evidence="11 12">HF-S3</strain>
    </source>
</reference>
<keyword evidence="4" id="KW-1003">Cell membrane</keyword>
<comment type="caution">
    <text evidence="11">The sequence shown here is derived from an EMBL/GenBank/DDBJ whole genome shotgun (WGS) entry which is preliminary data.</text>
</comment>
<keyword evidence="6" id="KW-0997">Cell inner membrane</keyword>
<dbReference type="PANTHER" id="PTHR39583:SF2">
    <property type="entry name" value="TYPE II SECRETION SYSTEM PROTEIN J"/>
    <property type="match status" value="1"/>
</dbReference>